<evidence type="ECO:0000259" key="4">
    <source>
        <dbReference type="SMART" id="SM00062"/>
    </source>
</evidence>
<protein>
    <submittedName>
        <fullName evidence="5">Extracellular solute-binding protein</fullName>
    </submittedName>
</protein>
<evidence type="ECO:0000256" key="2">
    <source>
        <dbReference type="ARBA" id="ARBA00022729"/>
    </source>
</evidence>
<dbReference type="AlphaFoldDB" id="K4KN49"/>
<evidence type="ECO:0000256" key="3">
    <source>
        <dbReference type="SAM" id="SignalP"/>
    </source>
</evidence>
<dbReference type="HOGENOM" id="CLU_1045434_0_0_6"/>
<dbReference type="SUPFAM" id="SSF53850">
    <property type="entry name" value="Periplasmic binding protein-like II"/>
    <property type="match status" value="1"/>
</dbReference>
<gene>
    <name evidence="5" type="ordered locus">M5M_17380</name>
</gene>
<dbReference type="OrthoDB" id="370676at2"/>
<dbReference type="EMBL" id="CP003746">
    <property type="protein sequence ID" value="AFV00605.1"/>
    <property type="molecule type" value="Genomic_DNA"/>
</dbReference>
<feature type="domain" description="Solute-binding protein family 3/N-terminal" evidence="4">
    <location>
        <begin position="35"/>
        <end position="262"/>
    </location>
</feature>
<dbReference type="PANTHER" id="PTHR35936">
    <property type="entry name" value="MEMBRANE-BOUND LYTIC MUREIN TRANSGLYCOSYLASE F"/>
    <property type="match status" value="1"/>
</dbReference>
<sequence length="266" mass="29723">MMPTLPTVKSALTRLLHWTAAIMLLQFANAARAQTATVCIDHYPPFTYFVNNKAQGAMIDALKMIADEVGFSLAVSVNTAFARCLRMMQAGKMDLMVSLMPTPERLEYMTMFAYSEPEALRMVARADFDGEPETALDILRLRVGLINGYEYPPEFERHPMVIQAPQPEAGLRLLDARRIDILVLNESVAAHLVDQAAAAGNQRTAIYKLLKATFLREQNVNSIGVAKASWLHGRKDQIGASIARLRAAGEFERLIEKHQIQLRHSE</sequence>
<keyword evidence="2 3" id="KW-0732">Signal</keyword>
<dbReference type="Proteomes" id="UP000000466">
    <property type="component" value="Chromosome"/>
</dbReference>
<dbReference type="PANTHER" id="PTHR35936:SF35">
    <property type="entry name" value="L-CYSTINE-BINDING PROTEIN TCYJ"/>
    <property type="match status" value="1"/>
</dbReference>
<keyword evidence="6" id="KW-1185">Reference proteome</keyword>
<comment type="similarity">
    <text evidence="1">Belongs to the bacterial solute-binding protein 3 family.</text>
</comment>
<evidence type="ECO:0000313" key="6">
    <source>
        <dbReference type="Proteomes" id="UP000000466"/>
    </source>
</evidence>
<evidence type="ECO:0000256" key="1">
    <source>
        <dbReference type="ARBA" id="ARBA00010333"/>
    </source>
</evidence>
<accession>K4KN49</accession>
<dbReference type="SMART" id="SM00062">
    <property type="entry name" value="PBPb"/>
    <property type="match status" value="1"/>
</dbReference>
<feature type="signal peptide" evidence="3">
    <location>
        <begin position="1"/>
        <end position="33"/>
    </location>
</feature>
<evidence type="ECO:0000313" key="5">
    <source>
        <dbReference type="EMBL" id="AFV00605.1"/>
    </source>
</evidence>
<dbReference type="eggNOG" id="COG0834">
    <property type="taxonomic scope" value="Bacteria"/>
</dbReference>
<dbReference type="InterPro" id="IPR001638">
    <property type="entry name" value="Solute-binding_3/MltF_N"/>
</dbReference>
<dbReference type="RefSeq" id="WP_015048757.1">
    <property type="nucleotide sequence ID" value="NC_018868.3"/>
</dbReference>
<dbReference type="Gene3D" id="3.40.190.10">
    <property type="entry name" value="Periplasmic binding protein-like II"/>
    <property type="match status" value="2"/>
</dbReference>
<organism evidence="5 6">
    <name type="scientific">Simiduia agarivorans (strain DSM 21679 / JCM 13881 / BCRC 17597 / SA1)</name>
    <dbReference type="NCBI Taxonomy" id="1117647"/>
    <lineage>
        <taxon>Bacteria</taxon>
        <taxon>Pseudomonadati</taxon>
        <taxon>Pseudomonadota</taxon>
        <taxon>Gammaproteobacteria</taxon>
        <taxon>Cellvibrionales</taxon>
        <taxon>Cellvibrionaceae</taxon>
        <taxon>Simiduia</taxon>
    </lineage>
</organism>
<name>K4KN49_SIMAS</name>
<reference evidence="5 6" key="1">
    <citation type="journal article" date="2013" name="Genome Announc.">
        <title>Complete genome sequence of Simiduia agarivorans SA1(T), a marine bacterium able to degrade a variety of polysaccharides.</title>
        <authorList>
            <person name="Lin S.Y."/>
            <person name="Shieh W.Y."/>
            <person name="Chen J.S."/>
            <person name="Tang S.L."/>
        </authorList>
    </citation>
    <scope>NUCLEOTIDE SEQUENCE [LARGE SCALE GENOMIC DNA]</scope>
    <source>
        <strain evidence="6">DSM 21679 / JCM 13881 / BCRC 17597 / SA1</strain>
    </source>
</reference>
<feature type="chain" id="PRO_5003878459" evidence="3">
    <location>
        <begin position="34"/>
        <end position="266"/>
    </location>
</feature>
<proteinExistence type="inferred from homology"/>
<dbReference type="Pfam" id="PF00497">
    <property type="entry name" value="SBP_bac_3"/>
    <property type="match status" value="1"/>
</dbReference>
<dbReference type="KEGG" id="saga:M5M_17380"/>
<dbReference type="STRING" id="1117647.M5M_17380"/>